<evidence type="ECO:0000259" key="9">
    <source>
        <dbReference type="PROSITE" id="PS50109"/>
    </source>
</evidence>
<gene>
    <name evidence="10" type="ORF">U0R22_005008</name>
</gene>
<evidence type="ECO:0000256" key="5">
    <source>
        <dbReference type="ARBA" id="ARBA00022679"/>
    </source>
</evidence>
<dbReference type="Pfam" id="PF13188">
    <property type="entry name" value="PAS_8"/>
    <property type="match status" value="1"/>
</dbReference>
<dbReference type="InterPro" id="IPR011102">
    <property type="entry name" value="Sig_transdc_His_kinase_HWE"/>
</dbReference>
<dbReference type="Pfam" id="PF02518">
    <property type="entry name" value="HATPase_c"/>
    <property type="match status" value="1"/>
</dbReference>
<dbReference type="EC" id="2.7.13.3" evidence="2"/>
<evidence type="ECO:0000256" key="7">
    <source>
        <dbReference type="ARBA" id="ARBA00022777"/>
    </source>
</evidence>
<keyword evidence="5" id="KW-0808">Transferase</keyword>
<evidence type="ECO:0000256" key="4">
    <source>
        <dbReference type="ARBA" id="ARBA00022553"/>
    </source>
</evidence>
<evidence type="ECO:0000313" key="11">
    <source>
        <dbReference type="Proteomes" id="UP001322481"/>
    </source>
</evidence>
<proteinExistence type="predicted"/>
<dbReference type="InterPro" id="IPR011495">
    <property type="entry name" value="Sig_transdc_His_kin_sub2_dim/P"/>
</dbReference>
<reference evidence="10 11" key="1">
    <citation type="submission" date="2023-11" db="EMBL/GenBank/DDBJ databases">
        <authorList>
            <person name="Panchal A.K."/>
            <person name="Meaney J.S."/>
            <person name="Karas B.J."/>
            <person name="diCenzo G.C."/>
        </authorList>
    </citation>
    <scope>NUCLEOTIDE SEQUENCE [LARGE SCALE GENOMIC DNA]</scope>
    <source>
        <strain evidence="10 11">NZP2235</strain>
    </source>
</reference>
<organism evidence="10 11">
    <name type="scientific">Mesorhizobium huakuii</name>
    <dbReference type="NCBI Taxonomy" id="28104"/>
    <lineage>
        <taxon>Bacteria</taxon>
        <taxon>Pseudomonadati</taxon>
        <taxon>Pseudomonadota</taxon>
        <taxon>Alphaproteobacteria</taxon>
        <taxon>Hyphomicrobiales</taxon>
        <taxon>Phyllobacteriaceae</taxon>
        <taxon>Mesorhizobium</taxon>
    </lineage>
</organism>
<comment type="catalytic activity">
    <reaction evidence="1">
        <text>ATP + protein L-histidine = ADP + protein N-phospho-L-histidine.</text>
        <dbReference type="EC" id="2.7.13.3"/>
    </reaction>
</comment>
<name>A0ABZ0VVH4_9HYPH</name>
<dbReference type="PANTHER" id="PTHR41523">
    <property type="entry name" value="TWO-COMPONENT SYSTEM SENSOR PROTEIN"/>
    <property type="match status" value="1"/>
</dbReference>
<dbReference type="InterPro" id="IPR035965">
    <property type="entry name" value="PAS-like_dom_sf"/>
</dbReference>
<dbReference type="Gene3D" id="3.30.450.20">
    <property type="entry name" value="PAS domain"/>
    <property type="match status" value="1"/>
</dbReference>
<evidence type="ECO:0000313" key="10">
    <source>
        <dbReference type="EMBL" id="WQC00799.1"/>
    </source>
</evidence>
<sequence>MTSDTGKPEAVEQLLETPDLATALESEQFKKFLDQVPIAIAVSDLIETERVVYANPEFEKLSGLKSASLARKNWTALSGTGVREQKDKALAECVVNETDFVGTFRLERGVDGQAVVDAYSNLIVDDDGKNCFRLVALVDVSFHAEEAPSVEERVREKDTLLRELQHRVKNNLQMITALIRLETRNAAEPDQKRFERLAGRVDALAILYQALSNDEQSDEIDLGIYLSQIASAVMASHAVEGIRLDMKVDTYPVSINVAMPTGLVVNELLTNALKHGFKGREGGTITLHSVVDGDGCRITIADDGIGLPEGETWPKPGKLGALIARSLTENAKAQFEVKSSATEGTKVTIVFKRSAASS</sequence>
<dbReference type="CDD" id="cd16951">
    <property type="entry name" value="HATPase_EL346-LOV-HK-like"/>
    <property type="match status" value="1"/>
</dbReference>
<evidence type="ECO:0000256" key="6">
    <source>
        <dbReference type="ARBA" id="ARBA00022741"/>
    </source>
</evidence>
<dbReference type="InterPro" id="IPR036890">
    <property type="entry name" value="HATPase_C_sf"/>
</dbReference>
<dbReference type="Proteomes" id="UP001322481">
    <property type="component" value="Chromosome"/>
</dbReference>
<evidence type="ECO:0000256" key="2">
    <source>
        <dbReference type="ARBA" id="ARBA00012438"/>
    </source>
</evidence>
<evidence type="ECO:0000256" key="3">
    <source>
        <dbReference type="ARBA" id="ARBA00021740"/>
    </source>
</evidence>
<dbReference type="SMART" id="SM00911">
    <property type="entry name" value="HWE_HK"/>
    <property type="match status" value="1"/>
</dbReference>
<evidence type="ECO:0000256" key="1">
    <source>
        <dbReference type="ARBA" id="ARBA00000085"/>
    </source>
</evidence>
<dbReference type="RefSeq" id="WP_322415581.1">
    <property type="nucleotide sequence ID" value="NZ_CP139858.1"/>
</dbReference>
<dbReference type="InterPro" id="IPR003594">
    <property type="entry name" value="HATPase_dom"/>
</dbReference>
<dbReference type="InterPro" id="IPR005467">
    <property type="entry name" value="His_kinase_dom"/>
</dbReference>
<protein>
    <recommendedName>
        <fullName evidence="3">Blue-light-activated histidine kinase</fullName>
        <ecNumber evidence="2">2.7.13.3</ecNumber>
    </recommendedName>
</protein>
<dbReference type="EMBL" id="CP139858">
    <property type="protein sequence ID" value="WQC00799.1"/>
    <property type="molecule type" value="Genomic_DNA"/>
</dbReference>
<dbReference type="GO" id="GO:0016301">
    <property type="term" value="F:kinase activity"/>
    <property type="evidence" value="ECO:0007669"/>
    <property type="project" value="UniProtKB-KW"/>
</dbReference>
<keyword evidence="6" id="KW-0547">Nucleotide-binding</keyword>
<dbReference type="PANTHER" id="PTHR41523:SF8">
    <property type="entry name" value="ETHYLENE RESPONSE SENSOR PROTEIN"/>
    <property type="match status" value="1"/>
</dbReference>
<keyword evidence="7 10" id="KW-0418">Kinase</keyword>
<keyword evidence="11" id="KW-1185">Reference proteome</keyword>
<dbReference type="SUPFAM" id="SSF55874">
    <property type="entry name" value="ATPase domain of HSP90 chaperone/DNA topoisomerase II/histidine kinase"/>
    <property type="match status" value="1"/>
</dbReference>
<keyword evidence="8" id="KW-0067">ATP-binding</keyword>
<dbReference type="PROSITE" id="PS50109">
    <property type="entry name" value="HIS_KIN"/>
    <property type="match status" value="1"/>
</dbReference>
<dbReference type="SUPFAM" id="SSF55785">
    <property type="entry name" value="PYP-like sensor domain (PAS domain)"/>
    <property type="match status" value="1"/>
</dbReference>
<accession>A0ABZ0VVH4</accession>
<dbReference type="Gene3D" id="3.30.565.10">
    <property type="entry name" value="Histidine kinase-like ATPase, C-terminal domain"/>
    <property type="match status" value="1"/>
</dbReference>
<keyword evidence="4" id="KW-0597">Phosphoprotein</keyword>
<evidence type="ECO:0000256" key="8">
    <source>
        <dbReference type="ARBA" id="ARBA00022840"/>
    </source>
</evidence>
<feature type="domain" description="Histidine kinase" evidence="9">
    <location>
        <begin position="163"/>
        <end position="355"/>
    </location>
</feature>
<dbReference type="SMART" id="SM00387">
    <property type="entry name" value="HATPase_c"/>
    <property type="match status" value="1"/>
</dbReference>
<dbReference type="InterPro" id="IPR000014">
    <property type="entry name" value="PAS"/>
</dbReference>
<dbReference type="Pfam" id="PF07568">
    <property type="entry name" value="HisKA_2"/>
    <property type="match status" value="1"/>
</dbReference>